<evidence type="ECO:0000256" key="9">
    <source>
        <dbReference type="ARBA" id="ARBA00023136"/>
    </source>
</evidence>
<dbReference type="Pfam" id="PF13091">
    <property type="entry name" value="PLDc_2"/>
    <property type="match status" value="2"/>
</dbReference>
<keyword evidence="9 13" id="KW-0472">Membrane</keyword>
<dbReference type="PROSITE" id="PS50035">
    <property type="entry name" value="PLD"/>
    <property type="match status" value="2"/>
</dbReference>
<evidence type="ECO:0000313" key="15">
    <source>
        <dbReference type="EMBL" id="QFU76311.1"/>
    </source>
</evidence>
<dbReference type="Pfam" id="PF13396">
    <property type="entry name" value="PLDc_N"/>
    <property type="match status" value="1"/>
</dbReference>
<dbReference type="InterPro" id="IPR022924">
    <property type="entry name" value="Cardiolipin_synthase"/>
</dbReference>
<feature type="transmembrane region" description="Helical" evidence="13">
    <location>
        <begin position="23"/>
        <end position="43"/>
    </location>
</feature>
<dbReference type="PANTHER" id="PTHR21248">
    <property type="entry name" value="CARDIOLIPIN SYNTHASE"/>
    <property type="match status" value="1"/>
</dbReference>
<dbReference type="SUPFAM" id="SSF56024">
    <property type="entry name" value="Phospholipase D/nuclease"/>
    <property type="match status" value="2"/>
</dbReference>
<reference evidence="15 16" key="1">
    <citation type="submission" date="2019-02" db="EMBL/GenBank/DDBJ databases">
        <authorList>
            <person name="Li S.-H."/>
        </authorList>
    </citation>
    <scope>NUCLEOTIDE SEQUENCE [LARGE SCALE GENOMIC DNA]</scope>
    <source>
        <strain evidence="15 16">IMCC14385</strain>
    </source>
</reference>
<protein>
    <recommendedName>
        <fullName evidence="12">Cardiolipin synthase</fullName>
        <ecNumber evidence="12">2.7.8.-</ecNumber>
    </recommendedName>
</protein>
<evidence type="ECO:0000256" key="10">
    <source>
        <dbReference type="ARBA" id="ARBA00023209"/>
    </source>
</evidence>
<keyword evidence="10" id="KW-0594">Phospholipid biosynthesis</keyword>
<feature type="domain" description="PLD phosphodiesterase" evidence="14">
    <location>
        <begin position="229"/>
        <end position="256"/>
    </location>
</feature>
<evidence type="ECO:0000256" key="13">
    <source>
        <dbReference type="SAM" id="Phobius"/>
    </source>
</evidence>
<keyword evidence="7 13" id="KW-1133">Transmembrane helix</keyword>
<dbReference type="OrthoDB" id="9762009at2"/>
<sequence length="492" mass="55286">MPFQQGAQQLVCYQRLPTSQHMIAFIVALSFILGIVSAVHAILETRTPQGAIAWVVCLLVFPIVSVPAYWVLGRSRFHGYVNAWQEASDAIRKPLDEALEEFKPLQVQAPESMPEYAAITRLANFQFVTGNHTELLIDGQNTFESIEAGIEAATDYVLFQFYILRLDGVGNRFKEQLIRKAREGVKVLVLYDELGSSSLAKENAASLVAPNISVRPFNTRQGRRNRFQLNFRNHRKIVVVDGRVAWLGGLNVGDDYLGLDPKLSPWRDTHMRIEGPAAVTAQAIFVSDWYWAAREFLDFLSWRPYPTEAAGKPALVLGSGPADELETASLFFTTVLNLARERIWIATPYFIPDEATMVALRLALLRGTEVRILTPRLNDNWFVRQAANVYLSELADMGARIFFYEKGFMHQKVVLIDSAAAIIGTVNFDNRSFRLNFEVSGAVADSEFANQVETMLEQDFGNSTEASDYRLRDQPFLDRLQARTAALLAPVL</sequence>
<keyword evidence="8" id="KW-0443">Lipid metabolism</keyword>
<keyword evidence="6" id="KW-0677">Repeat</keyword>
<gene>
    <name evidence="15" type="primary">cls</name>
    <name evidence="15" type="ORF">EY643_11925</name>
</gene>
<evidence type="ECO:0000256" key="2">
    <source>
        <dbReference type="ARBA" id="ARBA00022475"/>
    </source>
</evidence>
<evidence type="ECO:0000256" key="6">
    <source>
        <dbReference type="ARBA" id="ARBA00022737"/>
    </source>
</evidence>
<evidence type="ECO:0000256" key="1">
    <source>
        <dbReference type="ARBA" id="ARBA00004651"/>
    </source>
</evidence>
<dbReference type="Proteomes" id="UP000326287">
    <property type="component" value="Chromosome"/>
</dbReference>
<keyword evidence="11" id="KW-1208">Phospholipid metabolism</keyword>
<keyword evidence="5 13" id="KW-0812">Transmembrane</keyword>
<dbReference type="KEGG" id="halc:EY643_11925"/>
<dbReference type="Gene3D" id="3.30.870.10">
    <property type="entry name" value="Endonuclease Chain A"/>
    <property type="match status" value="2"/>
</dbReference>
<name>A0A5P9NKD5_9GAMM</name>
<feature type="transmembrane region" description="Helical" evidence="13">
    <location>
        <begin position="50"/>
        <end position="72"/>
    </location>
</feature>
<keyword evidence="3" id="KW-0444">Lipid biosynthesis</keyword>
<proteinExistence type="predicted"/>
<organism evidence="15 16">
    <name type="scientific">Halioglobus maricola</name>
    <dbReference type="NCBI Taxonomy" id="2601894"/>
    <lineage>
        <taxon>Bacteria</taxon>
        <taxon>Pseudomonadati</taxon>
        <taxon>Pseudomonadota</taxon>
        <taxon>Gammaproteobacteria</taxon>
        <taxon>Cellvibrionales</taxon>
        <taxon>Halieaceae</taxon>
        <taxon>Halioglobus</taxon>
    </lineage>
</organism>
<dbReference type="InterPro" id="IPR001736">
    <property type="entry name" value="PLipase_D/transphosphatidylase"/>
</dbReference>
<dbReference type="InterPro" id="IPR025202">
    <property type="entry name" value="PLD-like_dom"/>
</dbReference>
<dbReference type="GO" id="GO:0008808">
    <property type="term" value="F:cardiolipin synthase activity"/>
    <property type="evidence" value="ECO:0007669"/>
    <property type="project" value="UniProtKB-UniRule"/>
</dbReference>
<evidence type="ECO:0000256" key="8">
    <source>
        <dbReference type="ARBA" id="ARBA00023098"/>
    </source>
</evidence>
<evidence type="ECO:0000256" key="11">
    <source>
        <dbReference type="ARBA" id="ARBA00023264"/>
    </source>
</evidence>
<dbReference type="EC" id="2.7.8.-" evidence="12"/>
<keyword evidence="2" id="KW-1003">Cell membrane</keyword>
<keyword evidence="4" id="KW-0808">Transferase</keyword>
<evidence type="ECO:0000256" key="3">
    <source>
        <dbReference type="ARBA" id="ARBA00022516"/>
    </source>
</evidence>
<evidence type="ECO:0000256" key="5">
    <source>
        <dbReference type="ARBA" id="ARBA00022692"/>
    </source>
</evidence>
<dbReference type="PANTHER" id="PTHR21248:SF22">
    <property type="entry name" value="PHOSPHOLIPASE D"/>
    <property type="match status" value="1"/>
</dbReference>
<dbReference type="GO" id="GO:0032049">
    <property type="term" value="P:cardiolipin biosynthetic process"/>
    <property type="evidence" value="ECO:0007669"/>
    <property type="project" value="UniProtKB-UniRule"/>
</dbReference>
<accession>A0A5P9NKD5</accession>
<comment type="subcellular location">
    <subcellularLocation>
        <location evidence="1">Cell membrane</location>
        <topology evidence="1">Multi-pass membrane protein</topology>
    </subcellularLocation>
</comment>
<keyword evidence="16" id="KW-1185">Reference proteome</keyword>
<dbReference type="GO" id="GO:0005886">
    <property type="term" value="C:plasma membrane"/>
    <property type="evidence" value="ECO:0007669"/>
    <property type="project" value="UniProtKB-SubCell"/>
</dbReference>
<feature type="domain" description="PLD phosphodiesterase" evidence="14">
    <location>
        <begin position="405"/>
        <end position="432"/>
    </location>
</feature>
<evidence type="ECO:0000256" key="7">
    <source>
        <dbReference type="ARBA" id="ARBA00022989"/>
    </source>
</evidence>
<dbReference type="EMBL" id="CP036422">
    <property type="protein sequence ID" value="QFU76311.1"/>
    <property type="molecule type" value="Genomic_DNA"/>
</dbReference>
<dbReference type="AlphaFoldDB" id="A0A5P9NKD5"/>
<evidence type="ECO:0000256" key="4">
    <source>
        <dbReference type="ARBA" id="ARBA00022679"/>
    </source>
</evidence>
<evidence type="ECO:0000256" key="12">
    <source>
        <dbReference type="NCBIfam" id="TIGR04265"/>
    </source>
</evidence>
<evidence type="ECO:0000313" key="16">
    <source>
        <dbReference type="Proteomes" id="UP000326287"/>
    </source>
</evidence>
<dbReference type="NCBIfam" id="TIGR04265">
    <property type="entry name" value="bac_cardiolipin"/>
    <property type="match status" value="1"/>
</dbReference>
<evidence type="ECO:0000259" key="14">
    <source>
        <dbReference type="PROSITE" id="PS50035"/>
    </source>
</evidence>
<dbReference type="InterPro" id="IPR027379">
    <property type="entry name" value="CLS_N"/>
</dbReference>
<dbReference type="SMART" id="SM00155">
    <property type="entry name" value="PLDc"/>
    <property type="match status" value="2"/>
</dbReference>